<evidence type="ECO:0000313" key="2">
    <source>
        <dbReference type="Proteomes" id="UP000095287"/>
    </source>
</evidence>
<dbReference type="WBParaSite" id="L893_g13883.t1">
    <property type="protein sequence ID" value="L893_g13883.t1"/>
    <property type="gene ID" value="L893_g13883"/>
</dbReference>
<protein>
    <submittedName>
        <fullName evidence="3">Ig-like domain-containing protein</fullName>
    </submittedName>
</protein>
<dbReference type="Proteomes" id="UP000095287">
    <property type="component" value="Unplaced"/>
</dbReference>
<reference evidence="3" key="1">
    <citation type="submission" date="2016-11" db="UniProtKB">
        <authorList>
            <consortium name="WormBaseParasite"/>
        </authorList>
    </citation>
    <scope>IDENTIFICATION</scope>
</reference>
<proteinExistence type="predicted"/>
<evidence type="ECO:0000313" key="3">
    <source>
        <dbReference type="WBParaSite" id="L893_g13883.t1"/>
    </source>
</evidence>
<dbReference type="AlphaFoldDB" id="A0A1I7Y9L8"/>
<keyword evidence="2" id="KW-1185">Reference proteome</keyword>
<sequence length="133" mass="14821">MKRYQCHTFAGTGASATPTPAGFLLLARKQALTRKIPASPSAFGLRSPSPPPRFHTDTSNPFRLGTPSIESKTHKHPDDADFVEDRRIKSSANKPLVRVSCEFQCVMTPPLIASGLLWTWYPRGKHSDRRFCL</sequence>
<organism evidence="2 3">
    <name type="scientific">Steinernema glaseri</name>
    <dbReference type="NCBI Taxonomy" id="37863"/>
    <lineage>
        <taxon>Eukaryota</taxon>
        <taxon>Metazoa</taxon>
        <taxon>Ecdysozoa</taxon>
        <taxon>Nematoda</taxon>
        <taxon>Chromadorea</taxon>
        <taxon>Rhabditida</taxon>
        <taxon>Tylenchina</taxon>
        <taxon>Panagrolaimomorpha</taxon>
        <taxon>Strongyloidoidea</taxon>
        <taxon>Steinernematidae</taxon>
        <taxon>Steinernema</taxon>
    </lineage>
</organism>
<feature type="region of interest" description="Disordered" evidence="1">
    <location>
        <begin position="38"/>
        <end position="82"/>
    </location>
</feature>
<evidence type="ECO:0000256" key="1">
    <source>
        <dbReference type="SAM" id="MobiDB-lite"/>
    </source>
</evidence>
<name>A0A1I7Y9L8_9BILA</name>
<accession>A0A1I7Y9L8</accession>